<evidence type="ECO:0000256" key="6">
    <source>
        <dbReference type="ARBA" id="ARBA00023136"/>
    </source>
</evidence>
<evidence type="ECO:0000256" key="7">
    <source>
        <dbReference type="RuleBase" id="RU003346"/>
    </source>
</evidence>
<organism evidence="10 11">
    <name type="scientific">Aspergillus calidoustus</name>
    <dbReference type="NCBI Taxonomy" id="454130"/>
    <lineage>
        <taxon>Eukaryota</taxon>
        <taxon>Fungi</taxon>
        <taxon>Dikarya</taxon>
        <taxon>Ascomycota</taxon>
        <taxon>Pezizomycotina</taxon>
        <taxon>Eurotiomycetes</taxon>
        <taxon>Eurotiomycetidae</taxon>
        <taxon>Eurotiales</taxon>
        <taxon>Aspergillaceae</taxon>
        <taxon>Aspergillus</taxon>
        <taxon>Aspergillus subgen. Nidulantes</taxon>
    </lineage>
</organism>
<sequence>MADSTTSARAAKDDAAIQRRSQAVAVQIEEQQGWLERKLKPKKITARYPFKGTALLYTTCAFGSLGDGLFGYNSGIMSGLLVNPVFVSRFFKDYGGADGTTTAVDPSITGISVACLQASAALGSLIAGRLGDIIGRKRCVRLGGFIYFFSAFIQMFAPDFATFIAGRTIQGLGVGFLSMTVPIIQAEIAAPHRRGLMVGIEYTTLIAGYMLSCWVDYGFHFMLPSEMSWQGPFIVQIVLSFILLAMSLFLPETPRWLAKNGFMKESLQTVADLHSNGNTEAEHVQLVFREIQEAVIYETNLGKSTWTEMFTRYRKRTIVGITVQMFAQLNGINIISFYLPSTLASAGFDNEKSLLYTAANAVPYTAATIVTWWLADRWGRKPLLILGGIGMAILLGIVCAFTQANLDIHTKANGQYAFVMLYNIMYGFTWGPMPWLLPAEIFPLRGRSKGMALATTSNWIFNFIIGMVSPDAFAGIHGYFYLVIAGFCLFSAGLVYFYYVETAGHTLEEIAVLFGDQAFADEEGVAEAEVKVQEVRRDDGKEVA</sequence>
<evidence type="ECO:0000256" key="3">
    <source>
        <dbReference type="ARBA" id="ARBA00022448"/>
    </source>
</evidence>
<dbReference type="InterPro" id="IPR005829">
    <property type="entry name" value="Sugar_transporter_CS"/>
</dbReference>
<dbReference type="AlphaFoldDB" id="A0A0U5GAW7"/>
<evidence type="ECO:0000313" key="10">
    <source>
        <dbReference type="EMBL" id="CEL08934.1"/>
    </source>
</evidence>
<keyword evidence="10" id="KW-0762">Sugar transport</keyword>
<dbReference type="InterPro" id="IPR020846">
    <property type="entry name" value="MFS_dom"/>
</dbReference>
<evidence type="ECO:0000313" key="11">
    <source>
        <dbReference type="Proteomes" id="UP000054771"/>
    </source>
</evidence>
<evidence type="ECO:0000256" key="5">
    <source>
        <dbReference type="ARBA" id="ARBA00022989"/>
    </source>
</evidence>
<dbReference type="OrthoDB" id="648285at2759"/>
<dbReference type="SUPFAM" id="SSF103473">
    <property type="entry name" value="MFS general substrate transporter"/>
    <property type="match status" value="1"/>
</dbReference>
<dbReference type="FunFam" id="1.20.1250.20:FF:000296">
    <property type="entry name" value="MFS sugar transporter, putative"/>
    <property type="match status" value="1"/>
</dbReference>
<evidence type="ECO:0000256" key="2">
    <source>
        <dbReference type="ARBA" id="ARBA00010992"/>
    </source>
</evidence>
<dbReference type="GO" id="GO:0005351">
    <property type="term" value="F:carbohydrate:proton symporter activity"/>
    <property type="evidence" value="ECO:0007669"/>
    <property type="project" value="TreeGrafter"/>
</dbReference>
<protein>
    <submittedName>
        <fullName evidence="10">Putative Function: high affinity glucose transporter</fullName>
    </submittedName>
</protein>
<keyword evidence="11" id="KW-1185">Reference proteome</keyword>
<dbReference type="PROSITE" id="PS00217">
    <property type="entry name" value="SUGAR_TRANSPORT_2"/>
    <property type="match status" value="1"/>
</dbReference>
<feature type="transmembrane region" description="Helical" evidence="8">
    <location>
        <begin position="480"/>
        <end position="499"/>
    </location>
</feature>
<dbReference type="Pfam" id="PF00083">
    <property type="entry name" value="Sugar_tr"/>
    <property type="match status" value="1"/>
</dbReference>
<dbReference type="InterPro" id="IPR036259">
    <property type="entry name" value="MFS_trans_sf"/>
</dbReference>
<dbReference type="PRINTS" id="PR00171">
    <property type="entry name" value="SUGRTRNSPORT"/>
</dbReference>
<keyword evidence="3 7" id="KW-0813">Transport</keyword>
<feature type="domain" description="Major facilitator superfamily (MFS) profile" evidence="9">
    <location>
        <begin position="59"/>
        <end position="503"/>
    </location>
</feature>
<evidence type="ECO:0000256" key="4">
    <source>
        <dbReference type="ARBA" id="ARBA00022692"/>
    </source>
</evidence>
<keyword evidence="4 8" id="KW-0812">Transmembrane</keyword>
<dbReference type="InterPro" id="IPR005828">
    <property type="entry name" value="MFS_sugar_transport-like"/>
</dbReference>
<feature type="transmembrane region" description="Helical" evidence="8">
    <location>
        <begin position="318"/>
        <end position="339"/>
    </location>
</feature>
<dbReference type="GO" id="GO:0016020">
    <property type="term" value="C:membrane"/>
    <property type="evidence" value="ECO:0007669"/>
    <property type="project" value="UniProtKB-SubCell"/>
</dbReference>
<gene>
    <name evidence="10" type="ORF">ASPCAL12079</name>
</gene>
<feature type="transmembrane region" description="Helical" evidence="8">
    <location>
        <begin position="382"/>
        <end position="404"/>
    </location>
</feature>
<dbReference type="NCBIfam" id="TIGR00879">
    <property type="entry name" value="SP"/>
    <property type="match status" value="1"/>
</dbReference>
<accession>A0A0U5GAW7</accession>
<comment type="subcellular location">
    <subcellularLocation>
        <location evidence="1">Membrane</location>
        <topology evidence="1">Multi-pass membrane protein</topology>
    </subcellularLocation>
</comment>
<dbReference type="PANTHER" id="PTHR48022">
    <property type="entry name" value="PLASTIDIC GLUCOSE TRANSPORTER 4"/>
    <property type="match status" value="1"/>
</dbReference>
<evidence type="ECO:0000259" key="9">
    <source>
        <dbReference type="PROSITE" id="PS50850"/>
    </source>
</evidence>
<feature type="transmembrane region" description="Helical" evidence="8">
    <location>
        <begin position="229"/>
        <end position="250"/>
    </location>
</feature>
<name>A0A0U5GAW7_ASPCI</name>
<dbReference type="EMBL" id="CDMC01000012">
    <property type="protein sequence ID" value="CEL08934.1"/>
    <property type="molecule type" value="Genomic_DNA"/>
</dbReference>
<dbReference type="Gene3D" id="1.20.1250.20">
    <property type="entry name" value="MFS general substrate transporter like domains"/>
    <property type="match status" value="1"/>
</dbReference>
<dbReference type="Proteomes" id="UP000054771">
    <property type="component" value="Unassembled WGS sequence"/>
</dbReference>
<dbReference type="OMA" id="TIVTWWL"/>
<feature type="transmembrane region" description="Helical" evidence="8">
    <location>
        <begin position="354"/>
        <end position="375"/>
    </location>
</feature>
<keyword evidence="6 8" id="KW-0472">Membrane</keyword>
<feature type="transmembrane region" description="Helical" evidence="8">
    <location>
        <begin position="416"/>
        <end position="438"/>
    </location>
</feature>
<dbReference type="InterPro" id="IPR003663">
    <property type="entry name" value="Sugar/inositol_transpt"/>
</dbReference>
<comment type="similarity">
    <text evidence="2 7">Belongs to the major facilitator superfamily. Sugar transporter (TC 2.A.1.1) family.</text>
</comment>
<keyword evidence="5 8" id="KW-1133">Transmembrane helix</keyword>
<feature type="transmembrane region" description="Helical" evidence="8">
    <location>
        <begin position="139"/>
        <end position="157"/>
    </location>
</feature>
<feature type="transmembrane region" description="Helical" evidence="8">
    <location>
        <begin position="196"/>
        <end position="217"/>
    </location>
</feature>
<feature type="transmembrane region" description="Helical" evidence="8">
    <location>
        <begin position="163"/>
        <end position="184"/>
    </location>
</feature>
<proteinExistence type="inferred from homology"/>
<evidence type="ECO:0000256" key="8">
    <source>
        <dbReference type="SAM" id="Phobius"/>
    </source>
</evidence>
<dbReference type="PROSITE" id="PS50850">
    <property type="entry name" value="MFS"/>
    <property type="match status" value="1"/>
</dbReference>
<feature type="transmembrane region" description="Helical" evidence="8">
    <location>
        <begin position="450"/>
        <end position="468"/>
    </location>
</feature>
<dbReference type="InterPro" id="IPR050360">
    <property type="entry name" value="MFS_Sugar_Transporters"/>
</dbReference>
<dbReference type="PANTHER" id="PTHR48022:SF74">
    <property type="entry name" value="SUGAR TRANSPORTER, PUTATIVE (AFU_ORTHOLOGUE AFUA_8G02010)-RELATED"/>
    <property type="match status" value="1"/>
</dbReference>
<reference evidence="11" key="1">
    <citation type="journal article" date="2016" name="Genome Announc.">
        <title>Draft genome sequences of fungus Aspergillus calidoustus.</title>
        <authorList>
            <person name="Horn F."/>
            <person name="Linde J."/>
            <person name="Mattern D.J."/>
            <person name="Walther G."/>
            <person name="Guthke R."/>
            <person name="Scherlach K."/>
            <person name="Martin K."/>
            <person name="Brakhage A.A."/>
            <person name="Petzke L."/>
            <person name="Valiante V."/>
        </authorList>
    </citation>
    <scope>NUCLEOTIDE SEQUENCE [LARGE SCALE GENOMIC DNA]</scope>
    <source>
        <strain evidence="11">SF006504</strain>
    </source>
</reference>
<evidence type="ECO:0000256" key="1">
    <source>
        <dbReference type="ARBA" id="ARBA00004141"/>
    </source>
</evidence>